<dbReference type="EMBL" id="JACIET010000001">
    <property type="protein sequence ID" value="MBB4012968.1"/>
    <property type="molecule type" value="Genomic_DNA"/>
</dbReference>
<feature type="signal peptide" evidence="1">
    <location>
        <begin position="1"/>
        <end position="23"/>
    </location>
</feature>
<evidence type="ECO:0000313" key="2">
    <source>
        <dbReference type="EMBL" id="MBB4012968.1"/>
    </source>
</evidence>
<evidence type="ECO:0000313" key="3">
    <source>
        <dbReference type="Proteomes" id="UP000561045"/>
    </source>
</evidence>
<feature type="chain" id="PRO_5032773175" evidence="1">
    <location>
        <begin position="24"/>
        <end position="221"/>
    </location>
</feature>
<gene>
    <name evidence="2" type="ORF">GGR36_002276</name>
</gene>
<name>A0A840BN39_9RHOO</name>
<sequence>MKRNWIEVAFLVGFFATTWQAHAQDGASPPTPDTIAGECQVSIVETPHMTIEKFFRNNEVPASCDIEFKDQWRISAGRSGIGLLIYPRNLESDENYVGFSRLHEKADQWRFDGTADLLLASRIVKHTFSQQHDGEGTLLVGHQLLRGKMPNGGITELPGIRILRLTPKFVISVEMNFEPLTSELSDKAYRQRYDAISRELVEVVKSVSPTPGVSGPTIRRP</sequence>
<organism evidence="2 3">
    <name type="scientific">Niveibacterium umoris</name>
    <dbReference type="NCBI Taxonomy" id="1193620"/>
    <lineage>
        <taxon>Bacteria</taxon>
        <taxon>Pseudomonadati</taxon>
        <taxon>Pseudomonadota</taxon>
        <taxon>Betaproteobacteria</taxon>
        <taxon>Rhodocyclales</taxon>
        <taxon>Rhodocyclaceae</taxon>
        <taxon>Niveibacterium</taxon>
    </lineage>
</organism>
<dbReference type="AlphaFoldDB" id="A0A840BN39"/>
<proteinExistence type="predicted"/>
<protein>
    <submittedName>
        <fullName evidence="2">Uncharacterized protein</fullName>
    </submittedName>
</protein>
<comment type="caution">
    <text evidence="2">The sequence shown here is derived from an EMBL/GenBank/DDBJ whole genome shotgun (WGS) entry which is preliminary data.</text>
</comment>
<keyword evidence="1" id="KW-0732">Signal</keyword>
<keyword evidence="3" id="KW-1185">Reference proteome</keyword>
<evidence type="ECO:0000256" key="1">
    <source>
        <dbReference type="SAM" id="SignalP"/>
    </source>
</evidence>
<dbReference type="Proteomes" id="UP000561045">
    <property type="component" value="Unassembled WGS sequence"/>
</dbReference>
<dbReference type="RefSeq" id="WP_183634729.1">
    <property type="nucleotide sequence ID" value="NZ_BAABLE010000011.1"/>
</dbReference>
<reference evidence="2 3" key="1">
    <citation type="submission" date="2020-08" db="EMBL/GenBank/DDBJ databases">
        <title>Genomic Encyclopedia of Type Strains, Phase IV (KMG-IV): sequencing the most valuable type-strain genomes for metagenomic binning, comparative biology and taxonomic classification.</title>
        <authorList>
            <person name="Goeker M."/>
        </authorList>
    </citation>
    <scope>NUCLEOTIDE SEQUENCE [LARGE SCALE GENOMIC DNA]</scope>
    <source>
        <strain evidence="2 3">DSM 106739</strain>
    </source>
</reference>
<accession>A0A840BN39</accession>